<keyword evidence="5 8" id="KW-0808">Transferase</keyword>
<dbReference type="HAMAP" id="MF_00835">
    <property type="entry name" value="BioC"/>
    <property type="match status" value="1"/>
</dbReference>
<evidence type="ECO:0000259" key="9">
    <source>
        <dbReference type="Pfam" id="PF08241"/>
    </source>
</evidence>
<dbReference type="EC" id="2.1.1.197" evidence="3 8"/>
<comment type="similarity">
    <text evidence="8">Belongs to the methyltransferase superfamily.</text>
</comment>
<dbReference type="InterPro" id="IPR029063">
    <property type="entry name" value="SAM-dependent_MTases_sf"/>
</dbReference>
<accession>A0ABY9TD16</accession>
<organism evidence="10 11">
    <name type="scientific">Thalassotalea nanhaiensis</name>
    <dbReference type="NCBI Taxonomy" id="3065648"/>
    <lineage>
        <taxon>Bacteria</taxon>
        <taxon>Pseudomonadati</taxon>
        <taxon>Pseudomonadota</taxon>
        <taxon>Gammaproteobacteria</taxon>
        <taxon>Alteromonadales</taxon>
        <taxon>Colwelliaceae</taxon>
        <taxon>Thalassotalea</taxon>
    </lineage>
</organism>
<keyword evidence="4 8" id="KW-0489">Methyltransferase</keyword>
<gene>
    <name evidence="8 10" type="primary">bioC</name>
    <name evidence="10" type="ORF">RI845_09540</name>
</gene>
<evidence type="ECO:0000256" key="5">
    <source>
        <dbReference type="ARBA" id="ARBA00022679"/>
    </source>
</evidence>
<evidence type="ECO:0000256" key="6">
    <source>
        <dbReference type="ARBA" id="ARBA00022691"/>
    </source>
</evidence>
<evidence type="ECO:0000256" key="3">
    <source>
        <dbReference type="ARBA" id="ARBA00012327"/>
    </source>
</evidence>
<dbReference type="InterPro" id="IPR011814">
    <property type="entry name" value="BioC"/>
</dbReference>
<sequence>MPAEQIKRQIANTFGNASSSYDGSARLQRFSGELLLSNLPKKSESVVLDLGCGTGYFADVLATQFNHVIGLDLSKEMLNFSNLNRNDKINWLNADIHSIPLMDNSVDIVFSNLAIQWCDPLTDAFAEIKRILKPDGVFIFSSLLDGTLFELKQSWLSVDTDKHVIDFSKLNDIEKSLHVSGLSISELEQQPVVLDYENVKHLAKELKNLGASKVPKRTRKGLSGKDSWKKMTQAYDGYLTEQGAYPATYQLCTGMVVNNHE</sequence>
<dbReference type="SUPFAM" id="SSF53335">
    <property type="entry name" value="S-adenosyl-L-methionine-dependent methyltransferases"/>
    <property type="match status" value="1"/>
</dbReference>
<dbReference type="EMBL" id="CP134146">
    <property type="protein sequence ID" value="WNC66794.1"/>
    <property type="molecule type" value="Genomic_DNA"/>
</dbReference>
<reference evidence="11" key="1">
    <citation type="submission" date="2023-09" db="EMBL/GenBank/DDBJ databases">
        <authorList>
            <person name="Li S."/>
            <person name="Li X."/>
            <person name="Zhang C."/>
            <person name="Zhao Z."/>
        </authorList>
    </citation>
    <scope>NUCLEOTIDE SEQUENCE [LARGE SCALE GENOMIC DNA]</scope>
    <source>
        <strain evidence="11">SQ345</strain>
    </source>
</reference>
<evidence type="ECO:0000313" key="11">
    <source>
        <dbReference type="Proteomes" id="UP001248581"/>
    </source>
</evidence>
<evidence type="ECO:0000256" key="2">
    <source>
        <dbReference type="ARBA" id="ARBA00004746"/>
    </source>
</evidence>
<keyword evidence="11" id="KW-1185">Reference proteome</keyword>
<protein>
    <recommendedName>
        <fullName evidence="3 8">Malonyl-[acyl-carrier protein] O-methyltransferase</fullName>
        <shortName evidence="8">Malonyl-ACP O-methyltransferase</shortName>
        <ecNumber evidence="3 8">2.1.1.197</ecNumber>
    </recommendedName>
    <alternativeName>
        <fullName evidence="8">Biotin synthesis protein BioC</fullName>
    </alternativeName>
</protein>
<comment type="function">
    <text evidence="8">Converts the free carboxyl group of a malonyl-thioester to its methyl ester by transfer of a methyl group from S-adenosyl-L-methionine (SAM). It allows to synthesize pimeloyl-ACP via the fatty acid synthetic pathway.</text>
</comment>
<dbReference type="InterPro" id="IPR050602">
    <property type="entry name" value="Malonyl-ACP_OMT"/>
</dbReference>
<keyword evidence="7 8" id="KW-0093">Biotin biosynthesis</keyword>
<name>A0ABY9TD16_9GAMM</name>
<keyword evidence="6 8" id="KW-0949">S-adenosyl-L-methionine</keyword>
<proteinExistence type="inferred from homology"/>
<dbReference type="Gene3D" id="3.40.50.150">
    <property type="entry name" value="Vaccinia Virus protein VP39"/>
    <property type="match status" value="1"/>
</dbReference>
<feature type="domain" description="Methyltransferase type 11" evidence="9">
    <location>
        <begin position="48"/>
        <end position="140"/>
    </location>
</feature>
<evidence type="ECO:0000256" key="4">
    <source>
        <dbReference type="ARBA" id="ARBA00022603"/>
    </source>
</evidence>
<comment type="catalytic activity">
    <reaction evidence="1 8">
        <text>malonyl-[ACP] + S-adenosyl-L-methionine = malonyl-[ACP] methyl ester + S-adenosyl-L-homocysteine</text>
        <dbReference type="Rhea" id="RHEA:17105"/>
        <dbReference type="Rhea" id="RHEA-COMP:9623"/>
        <dbReference type="Rhea" id="RHEA-COMP:9954"/>
        <dbReference type="ChEBI" id="CHEBI:57856"/>
        <dbReference type="ChEBI" id="CHEBI:59789"/>
        <dbReference type="ChEBI" id="CHEBI:78449"/>
        <dbReference type="ChEBI" id="CHEBI:78845"/>
        <dbReference type="EC" id="2.1.1.197"/>
    </reaction>
</comment>
<evidence type="ECO:0000256" key="1">
    <source>
        <dbReference type="ARBA" id="ARBA00000852"/>
    </source>
</evidence>
<evidence type="ECO:0000256" key="8">
    <source>
        <dbReference type="HAMAP-Rule" id="MF_00835"/>
    </source>
</evidence>
<dbReference type="RefSeq" id="WP_348385959.1">
    <property type="nucleotide sequence ID" value="NZ_CP134146.1"/>
</dbReference>
<dbReference type="PANTHER" id="PTHR13090">
    <property type="entry name" value="ARGININE-HYDROXYLASE NDUFAF5, MITOCHONDRIAL"/>
    <property type="match status" value="1"/>
</dbReference>
<dbReference type="CDD" id="cd02440">
    <property type="entry name" value="AdoMet_MTases"/>
    <property type="match status" value="1"/>
</dbReference>
<dbReference type="Pfam" id="PF08241">
    <property type="entry name" value="Methyltransf_11"/>
    <property type="match status" value="1"/>
</dbReference>
<comment type="pathway">
    <text evidence="2 8">Cofactor biosynthesis; biotin biosynthesis.</text>
</comment>
<evidence type="ECO:0000256" key="7">
    <source>
        <dbReference type="ARBA" id="ARBA00022756"/>
    </source>
</evidence>
<dbReference type="InterPro" id="IPR013216">
    <property type="entry name" value="Methyltransf_11"/>
</dbReference>
<dbReference type="GO" id="GO:0102130">
    <property type="term" value="F:malonyl-CoA methyltransferase activity"/>
    <property type="evidence" value="ECO:0007669"/>
    <property type="project" value="UniProtKB-EC"/>
</dbReference>
<evidence type="ECO:0000313" key="10">
    <source>
        <dbReference type="EMBL" id="WNC66794.1"/>
    </source>
</evidence>
<dbReference type="Proteomes" id="UP001248581">
    <property type="component" value="Chromosome"/>
</dbReference>
<dbReference type="GO" id="GO:0032259">
    <property type="term" value="P:methylation"/>
    <property type="evidence" value="ECO:0007669"/>
    <property type="project" value="UniProtKB-KW"/>
</dbReference>
<dbReference type="NCBIfam" id="TIGR02072">
    <property type="entry name" value="BioC"/>
    <property type="match status" value="1"/>
</dbReference>
<dbReference type="PANTHER" id="PTHR13090:SF1">
    <property type="entry name" value="ARGININE-HYDROXYLASE NDUFAF5, MITOCHONDRIAL"/>
    <property type="match status" value="1"/>
</dbReference>